<feature type="compositionally biased region" description="Low complexity" evidence="1">
    <location>
        <begin position="757"/>
        <end position="774"/>
    </location>
</feature>
<feature type="compositionally biased region" description="Basic and acidic residues" evidence="1">
    <location>
        <begin position="705"/>
        <end position="715"/>
    </location>
</feature>
<feature type="compositionally biased region" description="Basic and acidic residues" evidence="1">
    <location>
        <begin position="160"/>
        <end position="180"/>
    </location>
</feature>
<protein>
    <submittedName>
        <fullName evidence="2">Uncharacterized protein</fullName>
    </submittedName>
</protein>
<feature type="compositionally biased region" description="Low complexity" evidence="1">
    <location>
        <begin position="206"/>
        <end position="215"/>
    </location>
</feature>
<accession>A0A194SBA1</accession>
<evidence type="ECO:0000313" key="2">
    <source>
        <dbReference type="EMBL" id="KPV76686.1"/>
    </source>
</evidence>
<feature type="compositionally biased region" description="Basic and acidic residues" evidence="1">
    <location>
        <begin position="816"/>
        <end position="827"/>
    </location>
</feature>
<feature type="region of interest" description="Disordered" evidence="1">
    <location>
        <begin position="1075"/>
        <end position="1097"/>
    </location>
</feature>
<feature type="compositionally biased region" description="Low complexity" evidence="1">
    <location>
        <begin position="108"/>
        <end position="120"/>
    </location>
</feature>
<feature type="compositionally biased region" description="Polar residues" evidence="1">
    <location>
        <begin position="1088"/>
        <end position="1097"/>
    </location>
</feature>
<feature type="compositionally biased region" description="Polar residues" evidence="1">
    <location>
        <begin position="668"/>
        <end position="678"/>
    </location>
</feature>
<feature type="compositionally biased region" description="Polar residues" evidence="1">
    <location>
        <begin position="289"/>
        <end position="306"/>
    </location>
</feature>
<reference evidence="2 3" key="1">
    <citation type="journal article" date="2015" name="Front. Microbiol.">
        <title>Genome sequence of the plant growth promoting endophytic yeast Rhodotorula graminis WP1.</title>
        <authorList>
            <person name="Firrincieli A."/>
            <person name="Otillar R."/>
            <person name="Salamov A."/>
            <person name="Schmutz J."/>
            <person name="Khan Z."/>
            <person name="Redman R.S."/>
            <person name="Fleck N.D."/>
            <person name="Lindquist E."/>
            <person name="Grigoriev I.V."/>
            <person name="Doty S.L."/>
        </authorList>
    </citation>
    <scope>NUCLEOTIDE SEQUENCE [LARGE SCALE GENOMIC DNA]</scope>
    <source>
        <strain evidence="2 3">WP1</strain>
    </source>
</reference>
<dbReference type="GeneID" id="28976417"/>
<dbReference type="RefSeq" id="XP_018272735.1">
    <property type="nucleotide sequence ID" value="XM_018415969.1"/>
</dbReference>
<feature type="compositionally biased region" description="Low complexity" evidence="1">
    <location>
        <begin position="229"/>
        <end position="243"/>
    </location>
</feature>
<dbReference type="AlphaFoldDB" id="A0A194SBA1"/>
<dbReference type="OMA" id="SAFECEY"/>
<feature type="compositionally biased region" description="Basic residues" evidence="1">
    <location>
        <begin position="788"/>
        <end position="799"/>
    </location>
</feature>
<evidence type="ECO:0000313" key="3">
    <source>
        <dbReference type="Proteomes" id="UP000053890"/>
    </source>
</evidence>
<dbReference type="EMBL" id="KQ474075">
    <property type="protein sequence ID" value="KPV76686.1"/>
    <property type="molecule type" value="Genomic_DNA"/>
</dbReference>
<feature type="compositionally biased region" description="Low complexity" evidence="1">
    <location>
        <begin position="65"/>
        <end position="74"/>
    </location>
</feature>
<organism evidence="2 3">
    <name type="scientific">Rhodotorula graminis (strain WP1)</name>
    <dbReference type="NCBI Taxonomy" id="578459"/>
    <lineage>
        <taxon>Eukaryota</taxon>
        <taxon>Fungi</taxon>
        <taxon>Dikarya</taxon>
        <taxon>Basidiomycota</taxon>
        <taxon>Pucciniomycotina</taxon>
        <taxon>Microbotryomycetes</taxon>
        <taxon>Sporidiobolales</taxon>
        <taxon>Sporidiobolaceae</taxon>
        <taxon>Rhodotorula</taxon>
    </lineage>
</organism>
<feature type="region of interest" description="Disordered" evidence="1">
    <location>
        <begin position="1"/>
        <end position="306"/>
    </location>
</feature>
<keyword evidence="3" id="KW-1185">Reference proteome</keyword>
<feature type="region of interest" description="Disordered" evidence="1">
    <location>
        <begin position="666"/>
        <end position="917"/>
    </location>
</feature>
<proteinExistence type="predicted"/>
<feature type="compositionally biased region" description="Low complexity" evidence="1">
    <location>
        <begin position="459"/>
        <end position="474"/>
    </location>
</feature>
<dbReference type="Proteomes" id="UP000053890">
    <property type="component" value="Unassembled WGS sequence"/>
</dbReference>
<name>A0A194SBA1_RHOGW</name>
<dbReference type="OrthoDB" id="10661658at2759"/>
<feature type="compositionally biased region" description="Low complexity" evidence="1">
    <location>
        <begin position="18"/>
        <end position="42"/>
    </location>
</feature>
<evidence type="ECO:0000256" key="1">
    <source>
        <dbReference type="SAM" id="MobiDB-lite"/>
    </source>
</evidence>
<feature type="compositionally biased region" description="Low complexity" evidence="1">
    <location>
        <begin position="1"/>
        <end position="11"/>
    </location>
</feature>
<feature type="region of interest" description="Disordered" evidence="1">
    <location>
        <begin position="459"/>
        <end position="492"/>
    </location>
</feature>
<sequence>MGAQRPEPVVVHPRRRLSSSSPESALRSSRTAASTSSSARNSNFDHNSTHKTNVHGHRPVEARKAASPAPQAAPELHPQRPASPASSEASFDDEILLVAHRPRPPPSLSAAEPPATSSPAVREPFEAPGPAIASSSATAFAPHPRWSVDRLDPPAAPRSLSDKAKGKLPLEREHAVESHKRSASPRTSPRTKKRRLDATFDGVEIPVASASSSPVPAEPGPHPVHRRWASGSSVASARVASTAPEDDEAAAAVERRRSSRLPVVVAQPPRPHPATSADVAASRTVVSPRETSNCGRASSLPSAPTSTRLGVTLRDVVPARSRPSSAVAYTGIAAPVGDILERNFPSRPPQHPLNALRLRTPPLDPPPRFVCNPAYEPAAALGWISGAVSKKRAPPRPVPRLRTNVPPAAAAAAAAAPAPVASFAGEVGQRRSARAKVPAQPACSIYPSATDRVAALASSTSASASSSRASSASSEDPRTRTAPVSTRAAPAALAQPVRRKPLLAQLRTRYAFLAEDNCAPFRADNSCDGINPEPCSFEWDSYELRAAVRAEGWPPWRDEDLEMVRDAGEAADLILSAHAGDEGARDVVRSACRLVPWRYRDLDDALGSASNAPTRWATCDWRMVQQQQLELGETVDVTRVRGGPQTFLDAVGGDLDLDLVEAGDALSPFSSPSRATTSPRKRGSAITDVPPTTPRPLVAVDGEPDMLHDPFRERGSSAAASRPLVFRESHTSSAAVADPRPARSARRALTDEPCDAPAPAASRPSSGRPAGPARRSARVTDAEGPRSRAQRRSSTRGHLLKAALPPSSKLVPKSVRLREARTAKVEESPPSGSTARRREKEPSSTSDSDSDDAPSVAERKSAQPSPQPSRSGRAARPSRTSSAKLPAAVKKSLSSDSDSDPDEQPPQTAPATRPKERVVYLGLRVGGDAAGLVQGQSADLRVPSPPLIYENGGLSSAQLLAAAARSLSSISDSDSDAASSAAVQVALPSPPKPLKPGFTRCDWDGCPNPVYKSTTATSDELHVVNYHDTTCIVTYQRPYRTTRLERDEHGLFACPWCWHKIKNATVAQSHAYGRKSCPGPPVADQDKSPTGTLSSAD</sequence>
<feature type="compositionally biased region" description="Low complexity" evidence="1">
    <location>
        <begin position="862"/>
        <end position="883"/>
    </location>
</feature>
<gene>
    <name evidence="2" type="ORF">RHOBADRAFT_51692</name>
</gene>